<dbReference type="RefSeq" id="WP_116711483.1">
    <property type="nucleotide sequence ID" value="NZ_QEKW01000033.1"/>
</dbReference>
<accession>A0A2U1E7V9</accession>
<sequence length="134" mass="13910">MTSHLTPASPTHLAPSYATPAWLLRGRAGVPGVLSLYAGRLRLVTAGGVVFDAPLGAVERLAFPWYEGSAGLRVTVGGRRHRVSLTRPRGAAFPTDRLLGGGEPGTGDKTGSVAVQSVLDGRGAGRVWRTLLGV</sequence>
<evidence type="ECO:0000313" key="2">
    <source>
        <dbReference type="Proteomes" id="UP000245639"/>
    </source>
</evidence>
<name>A0A2U1E7V9_9PSEU</name>
<dbReference type="Proteomes" id="UP000245639">
    <property type="component" value="Unassembled WGS sequence"/>
</dbReference>
<reference evidence="1 2" key="1">
    <citation type="submission" date="2018-04" db="EMBL/GenBank/DDBJ databases">
        <title>Genomic Encyclopedia of Type Strains, Phase IV (KMG-IV): sequencing the most valuable type-strain genomes for metagenomic binning, comparative biology and taxonomic classification.</title>
        <authorList>
            <person name="Goeker M."/>
        </authorList>
    </citation>
    <scope>NUCLEOTIDE SEQUENCE [LARGE SCALE GENOMIC DNA]</scope>
    <source>
        <strain evidence="1 2">DSM 45771</strain>
    </source>
</reference>
<dbReference type="EMBL" id="QEKW01000033">
    <property type="protein sequence ID" value="PVY96044.1"/>
    <property type="molecule type" value="Genomic_DNA"/>
</dbReference>
<evidence type="ECO:0000313" key="1">
    <source>
        <dbReference type="EMBL" id="PVY96044.1"/>
    </source>
</evidence>
<comment type="caution">
    <text evidence="1">The sequence shown here is derived from an EMBL/GenBank/DDBJ whole genome shotgun (WGS) entry which is preliminary data.</text>
</comment>
<keyword evidence="2" id="KW-1185">Reference proteome</keyword>
<dbReference type="OrthoDB" id="5186309at2"/>
<dbReference type="AlphaFoldDB" id="A0A2U1E7V9"/>
<protein>
    <submittedName>
        <fullName evidence="1">Uncharacterized protein</fullName>
    </submittedName>
</protein>
<proteinExistence type="predicted"/>
<gene>
    <name evidence="1" type="ORF">C8D89_13340</name>
</gene>
<organism evidence="1 2">
    <name type="scientific">Actinomycetospora cinnamomea</name>
    <dbReference type="NCBI Taxonomy" id="663609"/>
    <lineage>
        <taxon>Bacteria</taxon>
        <taxon>Bacillati</taxon>
        <taxon>Actinomycetota</taxon>
        <taxon>Actinomycetes</taxon>
        <taxon>Pseudonocardiales</taxon>
        <taxon>Pseudonocardiaceae</taxon>
        <taxon>Actinomycetospora</taxon>
    </lineage>
</organism>